<dbReference type="PANTHER" id="PTHR35174">
    <property type="entry name" value="BLL7171 PROTEIN-RELATED"/>
    <property type="match status" value="1"/>
</dbReference>
<dbReference type="RefSeq" id="WP_307244757.1">
    <property type="nucleotide sequence ID" value="NZ_JAUSQZ010000001.1"/>
</dbReference>
<keyword evidence="4" id="KW-1185">Reference proteome</keyword>
<dbReference type="PANTHER" id="PTHR35174:SF1">
    <property type="entry name" value="BLL0086 PROTEIN"/>
    <property type="match status" value="1"/>
</dbReference>
<proteinExistence type="inferred from homology"/>
<accession>A0ABT9P5P4</accession>
<reference evidence="3 4" key="1">
    <citation type="submission" date="2023-07" db="EMBL/GenBank/DDBJ databases">
        <title>Sequencing the genomes of 1000 actinobacteria strains.</title>
        <authorList>
            <person name="Klenk H.-P."/>
        </authorList>
    </citation>
    <scope>NUCLEOTIDE SEQUENCE [LARGE SCALE GENOMIC DNA]</scope>
    <source>
        <strain evidence="3 4">DSM 44388</strain>
    </source>
</reference>
<feature type="domain" description="YCII-related" evidence="2">
    <location>
        <begin position="1"/>
        <end position="95"/>
    </location>
</feature>
<dbReference type="SUPFAM" id="SSF54909">
    <property type="entry name" value="Dimeric alpha+beta barrel"/>
    <property type="match status" value="1"/>
</dbReference>
<name>A0ABT9P5P4_9ACTN</name>
<evidence type="ECO:0000256" key="1">
    <source>
        <dbReference type="ARBA" id="ARBA00007689"/>
    </source>
</evidence>
<comment type="similarity">
    <text evidence="1">Belongs to the YciI family.</text>
</comment>
<comment type="caution">
    <text evidence="3">The sequence shown here is derived from an EMBL/GenBank/DDBJ whole genome shotgun (WGS) entry which is preliminary data.</text>
</comment>
<dbReference type="InterPro" id="IPR005545">
    <property type="entry name" value="YCII"/>
</dbReference>
<dbReference type="EMBL" id="JAUSQZ010000001">
    <property type="protein sequence ID" value="MDP9828013.1"/>
    <property type="molecule type" value="Genomic_DNA"/>
</dbReference>
<evidence type="ECO:0000313" key="3">
    <source>
        <dbReference type="EMBL" id="MDP9828013.1"/>
    </source>
</evidence>
<sequence>MRYLILLKAAENQLGGTPPPELFAEIAKLGEEATKAGVLLDTAGLTPSAAGTRVSLEDGKISVTDGPFTEAKETIVSYAMYELRSQEEAVEWTRRFLQVHVDFWPGWEGSSEIRRVMGPEDFGAAFAPE</sequence>
<evidence type="ECO:0000259" key="2">
    <source>
        <dbReference type="Pfam" id="PF03795"/>
    </source>
</evidence>
<dbReference type="Proteomes" id="UP001235712">
    <property type="component" value="Unassembled WGS sequence"/>
</dbReference>
<organism evidence="3 4">
    <name type="scientific">Kineosporia succinea</name>
    <dbReference type="NCBI Taxonomy" id="84632"/>
    <lineage>
        <taxon>Bacteria</taxon>
        <taxon>Bacillati</taxon>
        <taxon>Actinomycetota</taxon>
        <taxon>Actinomycetes</taxon>
        <taxon>Kineosporiales</taxon>
        <taxon>Kineosporiaceae</taxon>
        <taxon>Kineosporia</taxon>
    </lineage>
</organism>
<gene>
    <name evidence="3" type="ORF">J2S57_003762</name>
</gene>
<dbReference type="InterPro" id="IPR011008">
    <property type="entry name" value="Dimeric_a/b-barrel"/>
</dbReference>
<dbReference type="Pfam" id="PF03795">
    <property type="entry name" value="YCII"/>
    <property type="match status" value="1"/>
</dbReference>
<evidence type="ECO:0000313" key="4">
    <source>
        <dbReference type="Proteomes" id="UP001235712"/>
    </source>
</evidence>
<protein>
    <recommendedName>
        <fullName evidence="2">YCII-related domain-containing protein</fullName>
    </recommendedName>
</protein>
<dbReference type="Gene3D" id="3.30.70.1060">
    <property type="entry name" value="Dimeric alpha+beta barrel"/>
    <property type="match status" value="1"/>
</dbReference>